<protein>
    <recommendedName>
        <fullName evidence="2">Pyruvate/ketoisovalerate oxidoreductase catalytic domain-containing protein</fullName>
    </recommendedName>
</protein>
<sequence length="140" mass="14684">MSKNLVVRFAGEGGQGVVGGSELMASAAAESGYHVLTFATYPSQIKGGPAWGQARISSEPILTPGDALDVLVCQNEYAYDANLPELSDQGIIVYNSQEFQIEHPRALALPTDDMAREAGNVRAGTIVMIGAVARAVGFSL</sequence>
<dbReference type="EMBL" id="UINC01090826">
    <property type="protein sequence ID" value="SVC43103.1"/>
    <property type="molecule type" value="Genomic_DNA"/>
</dbReference>
<gene>
    <name evidence="3" type="ORF">METZ01_LOCUS295957</name>
</gene>
<dbReference type="GO" id="GO:0016903">
    <property type="term" value="F:oxidoreductase activity, acting on the aldehyde or oxo group of donors"/>
    <property type="evidence" value="ECO:0007669"/>
    <property type="project" value="InterPro"/>
</dbReference>
<dbReference type="InterPro" id="IPR019752">
    <property type="entry name" value="Pyrv/ketoisovalerate_OxRed_cat"/>
</dbReference>
<dbReference type="SUPFAM" id="SSF53323">
    <property type="entry name" value="Pyruvate-ferredoxin oxidoreductase, PFOR, domain III"/>
    <property type="match status" value="1"/>
</dbReference>
<dbReference type="Pfam" id="PF01558">
    <property type="entry name" value="POR"/>
    <property type="match status" value="1"/>
</dbReference>
<dbReference type="Gene3D" id="3.40.920.10">
    <property type="entry name" value="Pyruvate-ferredoxin oxidoreductase, PFOR, domain III"/>
    <property type="match status" value="1"/>
</dbReference>
<keyword evidence="1" id="KW-0560">Oxidoreductase</keyword>
<feature type="domain" description="Pyruvate/ketoisovalerate oxidoreductase catalytic" evidence="2">
    <location>
        <begin position="13"/>
        <end position="138"/>
    </location>
</feature>
<proteinExistence type="predicted"/>
<dbReference type="PANTHER" id="PTHR42730">
    <property type="entry name" value="2-OXOGLUTARATE SYNTHASE SUBUNIT KORC"/>
    <property type="match status" value="1"/>
</dbReference>
<dbReference type="InterPro" id="IPR052554">
    <property type="entry name" value="2-oxoglutarate_synth_KorC"/>
</dbReference>
<evidence type="ECO:0000259" key="2">
    <source>
        <dbReference type="Pfam" id="PF01558"/>
    </source>
</evidence>
<reference evidence="3" key="1">
    <citation type="submission" date="2018-05" db="EMBL/GenBank/DDBJ databases">
        <authorList>
            <person name="Lanie J.A."/>
            <person name="Ng W.-L."/>
            <person name="Kazmierczak K.M."/>
            <person name="Andrzejewski T.M."/>
            <person name="Davidsen T.M."/>
            <person name="Wayne K.J."/>
            <person name="Tettelin H."/>
            <person name="Glass J.I."/>
            <person name="Rusch D."/>
            <person name="Podicherti R."/>
            <person name="Tsui H.-C.T."/>
            <person name="Winkler M.E."/>
        </authorList>
    </citation>
    <scope>NUCLEOTIDE SEQUENCE</scope>
</reference>
<accession>A0A382M2K0</accession>
<dbReference type="AlphaFoldDB" id="A0A382M2K0"/>
<name>A0A382M2K0_9ZZZZ</name>
<dbReference type="PANTHER" id="PTHR42730:SF1">
    <property type="entry name" value="2-OXOGLUTARATE SYNTHASE SUBUNIT KORC"/>
    <property type="match status" value="1"/>
</dbReference>
<evidence type="ECO:0000256" key="1">
    <source>
        <dbReference type="ARBA" id="ARBA00023002"/>
    </source>
</evidence>
<dbReference type="InterPro" id="IPR002869">
    <property type="entry name" value="Pyrv_flavodox_OxRed_cen"/>
</dbReference>
<organism evidence="3">
    <name type="scientific">marine metagenome</name>
    <dbReference type="NCBI Taxonomy" id="408172"/>
    <lineage>
        <taxon>unclassified sequences</taxon>
        <taxon>metagenomes</taxon>
        <taxon>ecological metagenomes</taxon>
    </lineage>
</organism>
<evidence type="ECO:0000313" key="3">
    <source>
        <dbReference type="EMBL" id="SVC43103.1"/>
    </source>
</evidence>